<dbReference type="Proteomes" id="UP000694857">
    <property type="component" value="Chromosome X"/>
</dbReference>
<dbReference type="AlphaFoldDB" id="A0A8B8WKU0"/>
<organism evidence="2 3">
    <name type="scientific">Balaenoptera musculus</name>
    <name type="common">Blue whale</name>
    <dbReference type="NCBI Taxonomy" id="9771"/>
    <lineage>
        <taxon>Eukaryota</taxon>
        <taxon>Metazoa</taxon>
        <taxon>Chordata</taxon>
        <taxon>Craniata</taxon>
        <taxon>Vertebrata</taxon>
        <taxon>Euteleostomi</taxon>
        <taxon>Mammalia</taxon>
        <taxon>Eutheria</taxon>
        <taxon>Laurasiatheria</taxon>
        <taxon>Artiodactyla</taxon>
        <taxon>Whippomorpha</taxon>
        <taxon>Cetacea</taxon>
        <taxon>Mysticeti</taxon>
        <taxon>Balaenopteridae</taxon>
        <taxon>Balaenoptera</taxon>
    </lineage>
</organism>
<evidence type="ECO:0000313" key="3">
    <source>
        <dbReference type="RefSeq" id="XP_036696870.1"/>
    </source>
</evidence>
<dbReference type="RefSeq" id="XP_036696870.1">
    <property type="nucleotide sequence ID" value="XM_036840975.1"/>
</dbReference>
<accession>A0A8B8WKU0</accession>
<feature type="compositionally biased region" description="Polar residues" evidence="1">
    <location>
        <begin position="35"/>
        <end position="48"/>
    </location>
</feature>
<reference evidence="3 4" key="1">
    <citation type="submission" date="2025-04" db="UniProtKB">
        <authorList>
            <consortium name="RefSeq"/>
        </authorList>
    </citation>
    <scope>IDENTIFICATION</scope>
    <source>
        <tissue evidence="3 4">Epidermis and Blubber</tissue>
    </source>
</reference>
<gene>
    <name evidence="3 4" type="primary">XG</name>
</gene>
<dbReference type="RefSeq" id="XP_036696871.1">
    <property type="nucleotide sequence ID" value="XM_036840976.1"/>
</dbReference>
<evidence type="ECO:0000313" key="4">
    <source>
        <dbReference type="RefSeq" id="XP_036696871.1"/>
    </source>
</evidence>
<keyword evidence="2" id="KW-1185">Reference proteome</keyword>
<feature type="region of interest" description="Disordered" evidence="1">
    <location>
        <begin position="25"/>
        <end position="48"/>
    </location>
</feature>
<dbReference type="GeneID" id="118889198"/>
<feature type="region of interest" description="Disordered" evidence="1">
    <location>
        <begin position="72"/>
        <end position="136"/>
    </location>
</feature>
<protein>
    <submittedName>
        <fullName evidence="3 4">Glycoprotein Xg isoform X12</fullName>
    </submittedName>
</protein>
<dbReference type="CTD" id="7499"/>
<sequence>MLGERSRTQKDTPWVKVTLIWPMLSMTPSPPRSRVQISTQSRGLPTSHSLEIPTTVEVRTFIHFKTSLMKDIYPRPKPMPRPQPGSSDNSGGGGGSYPPSHDGHGSTHGGGRYRPSDHGSNYGGDGYPSYGNPQDHLAFLDSRRQQDSKNSVSYRVWVAGDPGGGNGQLFPVQQEEELLQGKCELSITRESGKIFGWSLQFLDPSPKREPQKD</sequence>
<name>A0A8B8WKU0_BALMU</name>
<evidence type="ECO:0000256" key="1">
    <source>
        <dbReference type="SAM" id="MobiDB-lite"/>
    </source>
</evidence>
<proteinExistence type="predicted"/>
<evidence type="ECO:0000313" key="2">
    <source>
        <dbReference type="Proteomes" id="UP000694857"/>
    </source>
</evidence>